<feature type="region of interest" description="Disordered" evidence="7">
    <location>
        <begin position="118"/>
        <end position="147"/>
    </location>
</feature>
<dbReference type="Pfam" id="PF01061">
    <property type="entry name" value="ABC2_membrane"/>
    <property type="match status" value="1"/>
</dbReference>
<dbReference type="eggNOG" id="KOG0061">
    <property type="taxonomic scope" value="Eukaryota"/>
</dbReference>
<evidence type="ECO:0000256" key="8">
    <source>
        <dbReference type="SAM" id="Phobius"/>
    </source>
</evidence>
<feature type="transmembrane region" description="Helical" evidence="8">
    <location>
        <begin position="699"/>
        <end position="722"/>
    </location>
</feature>
<evidence type="ECO:0000256" key="3">
    <source>
        <dbReference type="ARBA" id="ARBA00022448"/>
    </source>
</evidence>
<dbReference type="InterPro" id="IPR050352">
    <property type="entry name" value="ABCG_transporters"/>
</dbReference>
<dbReference type="Proteomes" id="UP000014500">
    <property type="component" value="Unassembled WGS sequence"/>
</dbReference>
<dbReference type="PROSITE" id="PS50893">
    <property type="entry name" value="ABC_TRANSPORTER_2"/>
    <property type="match status" value="1"/>
</dbReference>
<feature type="domain" description="ABC transporter" evidence="9">
    <location>
        <begin position="249"/>
        <end position="500"/>
    </location>
</feature>
<feature type="transmembrane region" description="Helical" evidence="8">
    <location>
        <begin position="588"/>
        <end position="607"/>
    </location>
</feature>
<feature type="transmembrane region" description="Helical" evidence="8">
    <location>
        <begin position="655"/>
        <end position="679"/>
    </location>
</feature>
<dbReference type="EMBL" id="JH431972">
    <property type="status" value="NOT_ANNOTATED_CDS"/>
    <property type="molecule type" value="Genomic_DNA"/>
</dbReference>
<proteinExistence type="inferred from homology"/>
<evidence type="ECO:0000259" key="9">
    <source>
        <dbReference type="PROSITE" id="PS50893"/>
    </source>
</evidence>
<dbReference type="HOGENOM" id="CLU_017951_0_0_1"/>
<feature type="transmembrane region" description="Helical" evidence="8">
    <location>
        <begin position="729"/>
        <end position="749"/>
    </location>
</feature>
<evidence type="ECO:0000256" key="5">
    <source>
        <dbReference type="ARBA" id="ARBA00022989"/>
    </source>
</evidence>
<keyword evidence="4 8" id="KW-0812">Transmembrane</keyword>
<keyword evidence="11" id="KW-1185">Reference proteome</keyword>
<dbReference type="GO" id="GO:0016887">
    <property type="term" value="F:ATP hydrolysis activity"/>
    <property type="evidence" value="ECO:0007669"/>
    <property type="project" value="InterPro"/>
</dbReference>
<evidence type="ECO:0000313" key="11">
    <source>
        <dbReference type="Proteomes" id="UP000014500"/>
    </source>
</evidence>
<feature type="compositionally biased region" description="Basic and acidic residues" evidence="7">
    <location>
        <begin position="134"/>
        <end position="147"/>
    </location>
</feature>
<dbReference type="GO" id="GO:0140359">
    <property type="term" value="F:ABC-type transporter activity"/>
    <property type="evidence" value="ECO:0007669"/>
    <property type="project" value="InterPro"/>
</dbReference>
<keyword evidence="5 8" id="KW-1133">Transmembrane helix</keyword>
<feature type="region of interest" description="Disordered" evidence="7">
    <location>
        <begin position="184"/>
        <end position="212"/>
    </location>
</feature>
<protein>
    <recommendedName>
        <fullName evidence="9">ABC transporter domain-containing protein</fullName>
    </recommendedName>
</protein>
<dbReference type="Pfam" id="PF00005">
    <property type="entry name" value="ABC_tran"/>
    <property type="match status" value="1"/>
</dbReference>
<feature type="transmembrane region" description="Helical" evidence="8">
    <location>
        <begin position="840"/>
        <end position="864"/>
    </location>
</feature>
<accession>T1J9E7</accession>
<evidence type="ECO:0000256" key="6">
    <source>
        <dbReference type="ARBA" id="ARBA00023136"/>
    </source>
</evidence>
<evidence type="ECO:0000256" key="2">
    <source>
        <dbReference type="ARBA" id="ARBA00005814"/>
    </source>
</evidence>
<dbReference type="InterPro" id="IPR003439">
    <property type="entry name" value="ABC_transporter-like_ATP-bd"/>
</dbReference>
<name>T1J9E7_STRMM</name>
<organism evidence="10 11">
    <name type="scientific">Strigamia maritima</name>
    <name type="common">European centipede</name>
    <name type="synonym">Geophilus maritimus</name>
    <dbReference type="NCBI Taxonomy" id="126957"/>
    <lineage>
        <taxon>Eukaryota</taxon>
        <taxon>Metazoa</taxon>
        <taxon>Ecdysozoa</taxon>
        <taxon>Arthropoda</taxon>
        <taxon>Myriapoda</taxon>
        <taxon>Chilopoda</taxon>
        <taxon>Pleurostigmophora</taxon>
        <taxon>Geophilomorpha</taxon>
        <taxon>Linotaeniidae</taxon>
        <taxon>Strigamia</taxon>
    </lineage>
</organism>
<feature type="transmembrane region" description="Helical" evidence="8">
    <location>
        <begin position="561"/>
        <end position="581"/>
    </location>
</feature>
<keyword evidence="6 8" id="KW-0472">Membrane</keyword>
<dbReference type="GO" id="GO:0005886">
    <property type="term" value="C:plasma membrane"/>
    <property type="evidence" value="ECO:0007669"/>
    <property type="project" value="TreeGrafter"/>
</dbReference>
<dbReference type="AlphaFoldDB" id="T1J9E7"/>
<keyword evidence="3" id="KW-0813">Transport</keyword>
<dbReference type="Gene3D" id="3.40.50.300">
    <property type="entry name" value="P-loop containing nucleotide triphosphate hydrolases"/>
    <property type="match status" value="1"/>
</dbReference>
<dbReference type="PANTHER" id="PTHR48041">
    <property type="entry name" value="ABC TRANSPORTER G FAMILY MEMBER 28"/>
    <property type="match status" value="1"/>
</dbReference>
<evidence type="ECO:0000256" key="7">
    <source>
        <dbReference type="SAM" id="MobiDB-lite"/>
    </source>
</evidence>
<evidence type="ECO:0000256" key="4">
    <source>
        <dbReference type="ARBA" id="ARBA00022692"/>
    </source>
</evidence>
<dbReference type="SUPFAM" id="SSF52540">
    <property type="entry name" value="P-loop containing nucleoside triphosphate hydrolases"/>
    <property type="match status" value="1"/>
</dbReference>
<evidence type="ECO:0000313" key="10">
    <source>
        <dbReference type="EnsemblMetazoa" id="SMAR010343-PA"/>
    </source>
</evidence>
<feature type="transmembrane region" description="Helical" evidence="8">
    <location>
        <begin position="619"/>
        <end position="643"/>
    </location>
</feature>
<dbReference type="GO" id="GO:0005524">
    <property type="term" value="F:ATP binding"/>
    <property type="evidence" value="ECO:0007669"/>
    <property type="project" value="InterPro"/>
</dbReference>
<dbReference type="PhylomeDB" id="T1J9E7"/>
<dbReference type="InterPro" id="IPR013525">
    <property type="entry name" value="ABC2_TM"/>
</dbReference>
<comment type="similarity">
    <text evidence="2">Belongs to the ABC transporter superfamily. ABCG family. Eye pigment precursor importer (TC 3.A.1.204) subfamily.</text>
</comment>
<dbReference type="OMA" id="CRGACRK"/>
<comment type="subcellular location">
    <subcellularLocation>
        <location evidence="1">Membrane</location>
        <topology evidence="1">Multi-pass membrane protein</topology>
    </subcellularLocation>
</comment>
<dbReference type="PANTHER" id="PTHR48041:SF89">
    <property type="entry name" value="FI03229P"/>
    <property type="match status" value="1"/>
</dbReference>
<reference evidence="10" key="2">
    <citation type="submission" date="2015-02" db="UniProtKB">
        <authorList>
            <consortium name="EnsemblMetazoa"/>
        </authorList>
    </citation>
    <scope>IDENTIFICATION</scope>
</reference>
<evidence type="ECO:0000256" key="1">
    <source>
        <dbReference type="ARBA" id="ARBA00004141"/>
    </source>
</evidence>
<reference evidence="11" key="1">
    <citation type="submission" date="2011-05" db="EMBL/GenBank/DDBJ databases">
        <authorList>
            <person name="Richards S.R."/>
            <person name="Qu J."/>
            <person name="Jiang H."/>
            <person name="Jhangiani S.N."/>
            <person name="Agravi P."/>
            <person name="Goodspeed R."/>
            <person name="Gross S."/>
            <person name="Mandapat C."/>
            <person name="Jackson L."/>
            <person name="Mathew T."/>
            <person name="Pu L."/>
            <person name="Thornton R."/>
            <person name="Saada N."/>
            <person name="Wilczek-Boney K.B."/>
            <person name="Lee S."/>
            <person name="Kovar C."/>
            <person name="Wu Y."/>
            <person name="Scherer S.E."/>
            <person name="Worley K.C."/>
            <person name="Muzny D.M."/>
            <person name="Gibbs R."/>
        </authorList>
    </citation>
    <scope>NUCLEOTIDE SEQUENCE</scope>
    <source>
        <strain evidence="11">Brora</strain>
    </source>
</reference>
<dbReference type="STRING" id="126957.T1J9E7"/>
<sequence length="880" mass="100821">MLVMPHAWEMATMERRYSVPPSLISEPLGRPSPTEDLHAWSIYRQNLNSDFSDNALGSSEKSPLPYGNFQLRETTVQSIFSHPRYGPRPPKIEGAQLGANMVAYLKFGLPRVFPPTRLLPDGSSGYDSSEDGYTADREGHFRRSRSDPDFRNHILGNQEVVDASNSWWRERKLRSSSEANLLANGDLSSTRTRSRRRERTRSMSRISQTSRSHVGAFGDARVLNDKFFPRDVASYMSQETEPVLRHPHLQVRNLTCEEAFELPTKIGRDRKRWIRVLEDVSLDVHGGELLGILTTHEYEGTTLLDVLAYQHCDRRTRVRQGELYVNGTRMSPRSLKERIAYVQQDCHFIQDMSVRQTLLFASLLQEPGNESRQFDTKGRINALIEDLGLGLVKHTRVKNITVSEKCRLNVACRLLLDTEIVLLDQPTKGMDVFDTFFLIEYLRQWAARGRVVIVTIQPPTYEILTMLSKVALLSTGRFMYFGKRREMLPYFAFIDYPCPAYKNPADYYLDLVTLDNLSPEAMLESSQRIDILAETFRRRQEALPDPGPPGLPLQPIKRSNVWVQMLALWIRALIYMFPYNLISLASHILLATFISVVIGAIFYNVRLGRQQEHALDRISFYYILLGVAIWPIILVTISNVWALKDAVNKDIKDALYSRLVYFITMTLYSFLPTCGVYLAFSLPAYCMAGLQSEVDSRSFSIYIGFMLLYLFTFRAVSIAMAFTFRSRHWAACMSGAILAAALLTSGWPVHLLDLSVLTFWLQWVSPARWTIEQMIQWDFYRPKSNSSSITMECSHNPTIVQERGIGSSRQPRILVQAYCGLANEQQVVTFTGLSTQWPSYIPLVAILGFLLFWYIWAGIACVYGRLSQKKSRSRLLRDYE</sequence>
<dbReference type="EnsemblMetazoa" id="SMAR010343-RA">
    <property type="protein sequence ID" value="SMAR010343-PA"/>
    <property type="gene ID" value="SMAR010343"/>
</dbReference>
<dbReference type="InterPro" id="IPR027417">
    <property type="entry name" value="P-loop_NTPase"/>
</dbReference>